<dbReference type="InterPro" id="IPR012134">
    <property type="entry name" value="Glu-5-SA_DH"/>
</dbReference>
<dbReference type="NCBIfam" id="TIGR00407">
    <property type="entry name" value="proA"/>
    <property type="match status" value="1"/>
</dbReference>
<comment type="pathway">
    <text evidence="1 7">Amino-acid biosynthesis; L-proline biosynthesis; L-glutamate 5-semialdehyde from L-glutamate: step 2/2.</text>
</comment>
<dbReference type="GO" id="GO:0004350">
    <property type="term" value="F:glutamate-5-semialdehyde dehydrogenase activity"/>
    <property type="evidence" value="ECO:0007669"/>
    <property type="project" value="UniProtKB-UniRule"/>
</dbReference>
<dbReference type="InterPro" id="IPR016163">
    <property type="entry name" value="Ald_DH_C"/>
</dbReference>
<dbReference type="SUPFAM" id="SSF53720">
    <property type="entry name" value="ALDH-like"/>
    <property type="match status" value="1"/>
</dbReference>
<keyword evidence="2 7" id="KW-0028">Amino-acid biosynthesis</keyword>
<evidence type="ECO:0000256" key="5">
    <source>
        <dbReference type="ARBA" id="ARBA00023002"/>
    </source>
</evidence>
<dbReference type="NCBIfam" id="NF001221">
    <property type="entry name" value="PRK00197.1"/>
    <property type="match status" value="1"/>
</dbReference>
<evidence type="ECO:0000256" key="1">
    <source>
        <dbReference type="ARBA" id="ARBA00004985"/>
    </source>
</evidence>
<evidence type="ECO:0000259" key="8">
    <source>
        <dbReference type="Pfam" id="PF00171"/>
    </source>
</evidence>
<proteinExistence type="inferred from homology"/>
<keyword evidence="4 7" id="KW-0521">NADP</keyword>
<dbReference type="FunFam" id="3.40.309.10:FF:000006">
    <property type="entry name" value="Gamma-glutamyl phosphate reductase"/>
    <property type="match status" value="1"/>
</dbReference>
<evidence type="ECO:0000313" key="9">
    <source>
        <dbReference type="EMBL" id="AEE96622.1"/>
    </source>
</evidence>
<gene>
    <name evidence="7" type="primary">proA</name>
    <name evidence="9" type="ordered locus">Mahau_1429</name>
</gene>
<name>F3ZXV2_MAHA5</name>
<dbReference type="UniPathway" id="UPA00098">
    <property type="reaction ID" value="UER00360"/>
</dbReference>
<dbReference type="HAMAP" id="MF_00412">
    <property type="entry name" value="ProA"/>
    <property type="match status" value="1"/>
</dbReference>
<dbReference type="InterPro" id="IPR016161">
    <property type="entry name" value="Ald_DH/histidinol_DH"/>
</dbReference>
<keyword evidence="10" id="KW-1185">Reference proteome</keyword>
<dbReference type="KEGG" id="mas:Mahau_1429"/>
<dbReference type="HOGENOM" id="CLU_030231_0_0_9"/>
<dbReference type="PANTHER" id="PTHR11063">
    <property type="entry name" value="GLUTAMATE SEMIALDEHYDE DEHYDROGENASE"/>
    <property type="match status" value="1"/>
</dbReference>
<dbReference type="Proteomes" id="UP000008457">
    <property type="component" value="Chromosome"/>
</dbReference>
<dbReference type="CDD" id="cd07079">
    <property type="entry name" value="ALDH_F18-19_ProA-GPR"/>
    <property type="match status" value="1"/>
</dbReference>
<dbReference type="GO" id="GO:0050661">
    <property type="term" value="F:NADP binding"/>
    <property type="evidence" value="ECO:0007669"/>
    <property type="project" value="InterPro"/>
</dbReference>
<dbReference type="InterPro" id="IPR015590">
    <property type="entry name" value="Aldehyde_DH_dom"/>
</dbReference>
<keyword evidence="5 7" id="KW-0560">Oxidoreductase</keyword>
<comment type="function">
    <text evidence="7">Catalyzes the NADPH-dependent reduction of L-glutamate 5-phosphate into L-glutamate 5-semialdehyde and phosphate. The product spontaneously undergoes cyclization to form 1-pyrroline-5-carboxylate.</text>
</comment>
<comment type="similarity">
    <text evidence="7">Belongs to the gamma-glutamyl phosphate reductase family.</text>
</comment>
<evidence type="ECO:0000256" key="2">
    <source>
        <dbReference type="ARBA" id="ARBA00022605"/>
    </source>
</evidence>
<dbReference type="EC" id="1.2.1.41" evidence="7"/>
<evidence type="ECO:0000256" key="4">
    <source>
        <dbReference type="ARBA" id="ARBA00022857"/>
    </source>
</evidence>
<comment type="catalytic activity">
    <reaction evidence="6 7">
        <text>L-glutamate 5-semialdehyde + phosphate + NADP(+) = L-glutamyl 5-phosphate + NADPH + H(+)</text>
        <dbReference type="Rhea" id="RHEA:19541"/>
        <dbReference type="ChEBI" id="CHEBI:15378"/>
        <dbReference type="ChEBI" id="CHEBI:43474"/>
        <dbReference type="ChEBI" id="CHEBI:57783"/>
        <dbReference type="ChEBI" id="CHEBI:58066"/>
        <dbReference type="ChEBI" id="CHEBI:58274"/>
        <dbReference type="ChEBI" id="CHEBI:58349"/>
        <dbReference type="EC" id="1.2.1.41"/>
    </reaction>
</comment>
<evidence type="ECO:0000256" key="7">
    <source>
        <dbReference type="HAMAP-Rule" id="MF_00412"/>
    </source>
</evidence>
<keyword evidence="3 7" id="KW-0641">Proline biosynthesis</keyword>
<dbReference type="Pfam" id="PF00171">
    <property type="entry name" value="Aldedh"/>
    <property type="match status" value="2"/>
</dbReference>
<accession>F3ZXV2</accession>
<dbReference type="PIRSF" id="PIRSF000151">
    <property type="entry name" value="GPR"/>
    <property type="match status" value="1"/>
</dbReference>
<organism evidence="9 10">
    <name type="scientific">Mahella australiensis (strain DSM 15567 / CIP 107919 / 50-1 BON)</name>
    <dbReference type="NCBI Taxonomy" id="697281"/>
    <lineage>
        <taxon>Bacteria</taxon>
        <taxon>Bacillati</taxon>
        <taxon>Bacillota</taxon>
        <taxon>Clostridia</taxon>
        <taxon>Thermoanaerobacterales</taxon>
        <taxon>Thermoanaerobacterales Family IV. Incertae Sedis</taxon>
        <taxon>Mahella</taxon>
    </lineage>
</organism>
<evidence type="ECO:0000313" key="10">
    <source>
        <dbReference type="Proteomes" id="UP000008457"/>
    </source>
</evidence>
<dbReference type="InterPro" id="IPR016162">
    <property type="entry name" value="Ald_DH_N"/>
</dbReference>
<dbReference type="OrthoDB" id="9809970at2"/>
<reference evidence="10" key="1">
    <citation type="submission" date="2010-11" db="EMBL/GenBank/DDBJ databases">
        <title>The complete genome of Mahella australiensis DSM 15567.</title>
        <authorList>
            <consortium name="US DOE Joint Genome Institute (JGI-PGF)"/>
            <person name="Lucas S."/>
            <person name="Copeland A."/>
            <person name="Lapidus A."/>
            <person name="Bruce D."/>
            <person name="Goodwin L."/>
            <person name="Pitluck S."/>
            <person name="Kyrpides N."/>
            <person name="Mavromatis K."/>
            <person name="Pagani I."/>
            <person name="Ivanova N."/>
            <person name="Teshima H."/>
            <person name="Brettin T."/>
            <person name="Detter J.C."/>
            <person name="Han C."/>
            <person name="Tapia R."/>
            <person name="Land M."/>
            <person name="Hauser L."/>
            <person name="Markowitz V."/>
            <person name="Cheng J.-F."/>
            <person name="Hugenholtz P."/>
            <person name="Woyke T."/>
            <person name="Wu D."/>
            <person name="Spring S."/>
            <person name="Pukall R."/>
            <person name="Steenblock K."/>
            <person name="Schneider S."/>
            <person name="Klenk H.-P."/>
            <person name="Eisen J.A."/>
        </authorList>
    </citation>
    <scope>NUCLEOTIDE SEQUENCE [LARGE SCALE GENOMIC DNA]</scope>
    <source>
        <strain evidence="10">DSM 15567 / CIP 107919 / 50-1 BON</strain>
    </source>
</reference>
<dbReference type="STRING" id="697281.Mahau_1429"/>
<comment type="subcellular location">
    <subcellularLocation>
        <location evidence="7">Cytoplasm</location>
    </subcellularLocation>
</comment>
<dbReference type="GO" id="GO:0055129">
    <property type="term" value="P:L-proline biosynthetic process"/>
    <property type="evidence" value="ECO:0007669"/>
    <property type="project" value="UniProtKB-UniRule"/>
</dbReference>
<dbReference type="GO" id="GO:0005737">
    <property type="term" value="C:cytoplasm"/>
    <property type="evidence" value="ECO:0007669"/>
    <property type="project" value="UniProtKB-SubCell"/>
</dbReference>
<reference evidence="9 10" key="2">
    <citation type="journal article" date="2011" name="Stand. Genomic Sci.">
        <title>Complete genome sequence of Mahella australiensis type strain (50-1 BON).</title>
        <authorList>
            <person name="Sikorski J."/>
            <person name="Teshima H."/>
            <person name="Nolan M."/>
            <person name="Lucas S."/>
            <person name="Hammon N."/>
            <person name="Deshpande S."/>
            <person name="Cheng J.F."/>
            <person name="Pitluck S."/>
            <person name="Liolios K."/>
            <person name="Pagani I."/>
            <person name="Ivanova N."/>
            <person name="Huntemann M."/>
            <person name="Mavromatis K."/>
            <person name="Ovchinikova G."/>
            <person name="Pati A."/>
            <person name="Tapia R."/>
            <person name="Han C."/>
            <person name="Goodwin L."/>
            <person name="Chen A."/>
            <person name="Palaniappan K."/>
            <person name="Land M."/>
            <person name="Hauser L."/>
            <person name="Ngatchou-Djao O.D."/>
            <person name="Rohde M."/>
            <person name="Pukall R."/>
            <person name="Spring S."/>
            <person name="Abt B."/>
            <person name="Goker M."/>
            <person name="Detter J.C."/>
            <person name="Woyke T."/>
            <person name="Bristow J."/>
            <person name="Markowitz V."/>
            <person name="Hugenholtz P."/>
            <person name="Eisen J.A."/>
            <person name="Kyrpides N.C."/>
            <person name="Klenk H.P."/>
            <person name="Lapidus A."/>
        </authorList>
    </citation>
    <scope>NUCLEOTIDE SEQUENCE [LARGE SCALE GENOMIC DNA]</scope>
    <source>
        <strain evidence="10">DSM 15567 / CIP 107919 / 50-1 BON</strain>
    </source>
</reference>
<dbReference type="EMBL" id="CP002360">
    <property type="protein sequence ID" value="AEE96622.1"/>
    <property type="molecule type" value="Genomic_DNA"/>
</dbReference>
<sequence length="415" mass="44545">MLSVQEIGKRARQAAYPLANASTAIKNQALDAMADALESNKDRILSANTNDINDAKARGIGTAMLDRLSLNDKRIAQMADGLRMVRDLSDPVGEVVSMWKRPNGLLIGQQRVPLGVIGIIYEARPNVTADAVGLCLKTGNAVILRGGSEAINSNKAIVDILAKAATQVGIPENSIQLIEDTDRQSAVDMMKLHGYIDVLIPRGGAGLIRTVVENATVPTIETGVGNCHVYVDGDADINMATDIIVNAKTSRPAVCNAAETLLVDKAIAEAFLPVALPALEQKNVELRGCKVTCSIYPSCKAATEEDWATEYLDYILAVKVVDGIDQAIEHVNKYGTKHSEAIVTNDYQHAQRFLQEVDAAAVYVNASTRFTDGGEFGFGAEIGISTQKLHARGPMGLKELTTIKYIIYGNGQIRA</sequence>
<dbReference type="Gene3D" id="3.40.605.10">
    <property type="entry name" value="Aldehyde Dehydrogenase, Chain A, domain 1"/>
    <property type="match status" value="1"/>
</dbReference>
<dbReference type="AlphaFoldDB" id="F3ZXV2"/>
<keyword evidence="7" id="KW-0963">Cytoplasm</keyword>
<dbReference type="PANTHER" id="PTHR11063:SF8">
    <property type="entry name" value="DELTA-1-PYRROLINE-5-CARBOXYLATE SYNTHASE"/>
    <property type="match status" value="1"/>
</dbReference>
<feature type="domain" description="Aldehyde dehydrogenase" evidence="8">
    <location>
        <begin position="4"/>
        <end position="282"/>
    </location>
</feature>
<dbReference type="Gene3D" id="3.40.309.10">
    <property type="entry name" value="Aldehyde Dehydrogenase, Chain A, domain 2"/>
    <property type="match status" value="1"/>
</dbReference>
<evidence type="ECO:0000256" key="6">
    <source>
        <dbReference type="ARBA" id="ARBA00049024"/>
    </source>
</evidence>
<evidence type="ECO:0000256" key="3">
    <source>
        <dbReference type="ARBA" id="ARBA00022650"/>
    </source>
</evidence>
<dbReference type="eggNOG" id="COG0014">
    <property type="taxonomic scope" value="Bacteria"/>
</dbReference>
<dbReference type="InterPro" id="IPR000965">
    <property type="entry name" value="GPR_dom"/>
</dbReference>
<protein>
    <recommendedName>
        <fullName evidence="7">Gamma-glutamyl phosphate reductase</fullName>
        <shortName evidence="7">GPR</shortName>
        <ecNumber evidence="7">1.2.1.41</ecNumber>
    </recommendedName>
    <alternativeName>
        <fullName evidence="7">Glutamate-5-semialdehyde dehydrogenase</fullName>
    </alternativeName>
    <alternativeName>
        <fullName evidence="7">Glutamyl-gamma-semialdehyde dehydrogenase</fullName>
        <shortName evidence="7">GSA dehydrogenase</shortName>
    </alternativeName>
</protein>
<feature type="domain" description="Aldehyde dehydrogenase" evidence="8">
    <location>
        <begin position="315"/>
        <end position="404"/>
    </location>
</feature>